<dbReference type="HOGENOM" id="CLU_2682799_0_0_9"/>
<name>B9Y564_9FIRM</name>
<evidence type="ECO:0000313" key="3">
    <source>
        <dbReference type="Proteomes" id="UP000005950"/>
    </source>
</evidence>
<dbReference type="STRING" id="545696.HOLDEFILI_00945"/>
<organism evidence="2 3">
    <name type="scientific">Holdemania filiformis DSM 12042</name>
    <dbReference type="NCBI Taxonomy" id="545696"/>
    <lineage>
        <taxon>Bacteria</taxon>
        <taxon>Bacillati</taxon>
        <taxon>Bacillota</taxon>
        <taxon>Erysipelotrichia</taxon>
        <taxon>Erysipelotrichales</taxon>
        <taxon>Erysipelotrichaceae</taxon>
        <taxon>Holdemania</taxon>
    </lineage>
</organism>
<reference evidence="2 3" key="1">
    <citation type="submission" date="2008-12" db="EMBL/GenBank/DDBJ databases">
        <authorList>
            <person name="Fulton L."/>
            <person name="Clifton S."/>
            <person name="Fulton B."/>
            <person name="Xu J."/>
            <person name="Minx P."/>
            <person name="Pepin K.H."/>
            <person name="Johnson M."/>
            <person name="Bhonagiri V."/>
            <person name="Nash W.E."/>
            <person name="Mardis E.R."/>
            <person name="Wilson R.K."/>
        </authorList>
    </citation>
    <scope>NUCLEOTIDE SEQUENCE [LARGE SCALE GENOMIC DNA]</scope>
    <source>
        <strain evidence="2 3">DSM 12042</strain>
    </source>
</reference>
<reference evidence="2 3" key="2">
    <citation type="submission" date="2009-02" db="EMBL/GenBank/DDBJ databases">
        <title>Draft genome sequence of Holdemania filiformis DSM 12042.</title>
        <authorList>
            <person name="Sudarsanam P."/>
            <person name="Ley R."/>
            <person name="Guruge J."/>
            <person name="Turnbaugh P.J."/>
            <person name="Mahowald M."/>
            <person name="Liep D."/>
            <person name="Gordon J."/>
        </authorList>
    </citation>
    <scope>NUCLEOTIDE SEQUENCE [LARGE SCALE GENOMIC DNA]</scope>
    <source>
        <strain evidence="2 3">DSM 12042</strain>
    </source>
</reference>
<gene>
    <name evidence="2" type="ORF">HOLDEFILI_00945</name>
</gene>
<comment type="caution">
    <text evidence="2">The sequence shown here is derived from an EMBL/GenBank/DDBJ whole genome shotgun (WGS) entry which is preliminary data.</text>
</comment>
<dbReference type="AlphaFoldDB" id="B9Y564"/>
<dbReference type="EMBL" id="ACCF01000054">
    <property type="protein sequence ID" value="EEF68977.1"/>
    <property type="molecule type" value="Genomic_DNA"/>
</dbReference>
<sequence>MNNRKIYLQDSSAKVKRKGKSSRNDNEQAPLINQGRLFCFLSLLFTVMTLLKNSCNFRTCSTLSPFHSTWKMVK</sequence>
<protein>
    <submittedName>
        <fullName evidence="2">Uncharacterized protein</fullName>
    </submittedName>
</protein>
<proteinExistence type="predicted"/>
<dbReference type="Proteomes" id="UP000005950">
    <property type="component" value="Unassembled WGS sequence"/>
</dbReference>
<evidence type="ECO:0000313" key="2">
    <source>
        <dbReference type="EMBL" id="EEF68977.1"/>
    </source>
</evidence>
<feature type="region of interest" description="Disordered" evidence="1">
    <location>
        <begin position="1"/>
        <end position="27"/>
    </location>
</feature>
<accession>B9Y564</accession>
<evidence type="ECO:0000256" key="1">
    <source>
        <dbReference type="SAM" id="MobiDB-lite"/>
    </source>
</evidence>